<gene>
    <name evidence="1" type="ORF">Cgig2_016351</name>
</gene>
<evidence type="ECO:0008006" key="3">
    <source>
        <dbReference type="Google" id="ProtNLM"/>
    </source>
</evidence>
<dbReference type="GO" id="GO:0005634">
    <property type="term" value="C:nucleus"/>
    <property type="evidence" value="ECO:0007669"/>
    <property type="project" value="TreeGrafter"/>
</dbReference>
<dbReference type="Proteomes" id="UP001153076">
    <property type="component" value="Unassembled WGS sequence"/>
</dbReference>
<organism evidence="1 2">
    <name type="scientific">Carnegiea gigantea</name>
    <dbReference type="NCBI Taxonomy" id="171969"/>
    <lineage>
        <taxon>Eukaryota</taxon>
        <taxon>Viridiplantae</taxon>
        <taxon>Streptophyta</taxon>
        <taxon>Embryophyta</taxon>
        <taxon>Tracheophyta</taxon>
        <taxon>Spermatophyta</taxon>
        <taxon>Magnoliopsida</taxon>
        <taxon>eudicotyledons</taxon>
        <taxon>Gunneridae</taxon>
        <taxon>Pentapetalae</taxon>
        <taxon>Caryophyllales</taxon>
        <taxon>Cactineae</taxon>
        <taxon>Cactaceae</taxon>
        <taxon>Cactoideae</taxon>
        <taxon>Echinocereeae</taxon>
        <taxon>Carnegiea</taxon>
    </lineage>
</organism>
<dbReference type="GO" id="GO:0008418">
    <property type="term" value="F:protein-N-terminal asparagine amidohydrolase activity"/>
    <property type="evidence" value="ECO:0007669"/>
    <property type="project" value="InterPro"/>
</dbReference>
<dbReference type="PANTHER" id="PTHR12498">
    <property type="entry name" value="N-TERMINAL ASPARAGINE AMIDOHYDROLASE"/>
    <property type="match status" value="1"/>
</dbReference>
<protein>
    <recommendedName>
        <fullName evidence="3">Protein N-terminal asparagine amidohydrolase</fullName>
    </recommendedName>
</protein>
<dbReference type="PANTHER" id="PTHR12498:SF0">
    <property type="entry name" value="PROTEIN N-TERMINAL ASPARAGINE AMIDOHYDROLASE"/>
    <property type="match status" value="1"/>
</dbReference>
<sequence length="337" mass="37345">MIYVGGVPFDRSYTNVGTCDLTALMEHPALVSASLSFKAIPERKFSASEASSDGLTKGKHVYLFQREYATVDPAFVDLIGTDEATTCVGIVLRNRDNGMTSLAHMDSPKIVDIGLSQMLSKLVDHKLEAELERTDDSTGSESNSETDGHSFPLCAKIIDSLGHSPVKFHIQTLFVLGHNTRRDPEGNVLPIFTGLMGRDRSGENDWYCGVPLKAVLICSSLQEGFLCLDEGVETLTGKVTPARFDETTRCPDEMVRRIRVSASFEDPRWRGKLLDTYDTETDRFIIAPCSWNVRLVHMASVLQKLSDSDILHTHSTSPYAEAPDFVVNQRRYGLYTG</sequence>
<proteinExistence type="predicted"/>
<comment type="caution">
    <text evidence="1">The sequence shown here is derived from an EMBL/GenBank/DDBJ whole genome shotgun (WGS) entry which is preliminary data.</text>
</comment>
<accession>A0A9Q1JVP0</accession>
<reference evidence="1" key="1">
    <citation type="submission" date="2022-04" db="EMBL/GenBank/DDBJ databases">
        <title>Carnegiea gigantea Genome sequencing and assembly v2.</title>
        <authorList>
            <person name="Copetti D."/>
            <person name="Sanderson M.J."/>
            <person name="Burquez A."/>
            <person name="Wojciechowski M.F."/>
        </authorList>
    </citation>
    <scope>NUCLEOTIDE SEQUENCE</scope>
    <source>
        <strain evidence="1">SGP5-SGP5p</strain>
        <tissue evidence="1">Aerial part</tissue>
    </source>
</reference>
<keyword evidence="2" id="KW-1185">Reference proteome</keyword>
<name>A0A9Q1JVP0_9CARY</name>
<dbReference type="Pfam" id="PF14736">
    <property type="entry name" value="N_Asn_amidohyd"/>
    <property type="match status" value="2"/>
</dbReference>
<dbReference type="OrthoDB" id="539995at2759"/>
<dbReference type="GO" id="GO:0006511">
    <property type="term" value="P:ubiquitin-dependent protein catabolic process"/>
    <property type="evidence" value="ECO:0007669"/>
    <property type="project" value="TreeGrafter"/>
</dbReference>
<dbReference type="EMBL" id="JAKOGI010000654">
    <property type="protein sequence ID" value="KAJ8431918.1"/>
    <property type="molecule type" value="Genomic_DNA"/>
</dbReference>
<dbReference type="InterPro" id="IPR026750">
    <property type="entry name" value="NTAN1"/>
</dbReference>
<evidence type="ECO:0000313" key="2">
    <source>
        <dbReference type="Proteomes" id="UP001153076"/>
    </source>
</evidence>
<evidence type="ECO:0000313" key="1">
    <source>
        <dbReference type="EMBL" id="KAJ8431918.1"/>
    </source>
</evidence>
<dbReference type="AlphaFoldDB" id="A0A9Q1JVP0"/>